<keyword evidence="2" id="KW-0812">Transmembrane</keyword>
<dbReference type="InterPro" id="IPR011042">
    <property type="entry name" value="6-blade_b-propeller_TolB-like"/>
</dbReference>
<dbReference type="Proteomes" id="UP001589867">
    <property type="component" value="Unassembled WGS sequence"/>
</dbReference>
<keyword evidence="2" id="KW-1133">Transmembrane helix</keyword>
<keyword evidence="2" id="KW-0472">Membrane</keyword>
<reference evidence="3 4" key="1">
    <citation type="submission" date="2024-09" db="EMBL/GenBank/DDBJ databases">
        <authorList>
            <person name="Sun Q."/>
            <person name="Mori K."/>
        </authorList>
    </citation>
    <scope>NUCLEOTIDE SEQUENCE [LARGE SCALE GENOMIC DNA]</scope>
    <source>
        <strain evidence="3 4">TBRC 3947</strain>
    </source>
</reference>
<dbReference type="SUPFAM" id="SSF82171">
    <property type="entry name" value="DPP6 N-terminal domain-like"/>
    <property type="match status" value="1"/>
</dbReference>
<comment type="caution">
    <text evidence="3">The sequence shown here is derived from an EMBL/GenBank/DDBJ whole genome shotgun (WGS) entry which is preliminary data.</text>
</comment>
<feature type="transmembrane region" description="Helical" evidence="2">
    <location>
        <begin position="39"/>
        <end position="61"/>
    </location>
</feature>
<evidence type="ECO:0000256" key="2">
    <source>
        <dbReference type="SAM" id="Phobius"/>
    </source>
</evidence>
<dbReference type="Gene3D" id="2.120.10.30">
    <property type="entry name" value="TolB, C-terminal domain"/>
    <property type="match status" value="1"/>
</dbReference>
<protein>
    <recommendedName>
        <fullName evidence="5">Lipoprotein LpqB beta-propeller domain-containing protein</fullName>
    </recommendedName>
</protein>
<evidence type="ECO:0000256" key="1">
    <source>
        <dbReference type="SAM" id="MobiDB-lite"/>
    </source>
</evidence>
<evidence type="ECO:0000313" key="3">
    <source>
        <dbReference type="EMBL" id="MFC0526649.1"/>
    </source>
</evidence>
<dbReference type="EMBL" id="JBHLUH010000004">
    <property type="protein sequence ID" value="MFC0526649.1"/>
    <property type="molecule type" value="Genomic_DNA"/>
</dbReference>
<feature type="compositionally biased region" description="Low complexity" evidence="1">
    <location>
        <begin position="75"/>
        <end position="87"/>
    </location>
</feature>
<proteinExistence type="predicted"/>
<feature type="region of interest" description="Disordered" evidence="1">
    <location>
        <begin position="66"/>
        <end position="110"/>
    </location>
</feature>
<sequence length="390" mass="41016">MNDLNQRLATLADEMTDTDYTALRQRVDTSARRLGYRRAAVTSVAALALAGAAAVGGIQMLPQSNSVPQPGESATVAVPPTLSTSTVPTPPASSAPATEGTPRAGTAPDHVPGRLVYLRVGAEIEVVTVTDGVTRTTSFGARMPGDRVASVSPDGTKVALLHPKRDITEFPGDLVIVRPGGARKVVAENVSWGGGNEPAWMPDSNRLLVGITAMEGDTATGGQSFGYVDATSGTFSELDIDRFPEYLAWSAIGTFKAYAEGSRTIVVARASGTVVRRIDISRQAECGKVACPFAVQAISNDGRYVATAQGNTDPTRVLSAAIVLDTTSGHRIALPAKLKGITEIFFRSDNSLVVQTADKLHLVTLDGKVTATIDRPDPSNEADLARYLDR</sequence>
<name>A0ABV6LWK7_9ACTN</name>
<keyword evidence="4" id="KW-1185">Reference proteome</keyword>
<evidence type="ECO:0008006" key="5">
    <source>
        <dbReference type="Google" id="ProtNLM"/>
    </source>
</evidence>
<gene>
    <name evidence="3" type="ORF">ACFFIA_03150</name>
</gene>
<evidence type="ECO:0000313" key="4">
    <source>
        <dbReference type="Proteomes" id="UP001589867"/>
    </source>
</evidence>
<accession>A0ABV6LWK7</accession>
<organism evidence="3 4">
    <name type="scientific">Phytohabitans kaempferiae</name>
    <dbReference type="NCBI Taxonomy" id="1620943"/>
    <lineage>
        <taxon>Bacteria</taxon>
        <taxon>Bacillati</taxon>
        <taxon>Actinomycetota</taxon>
        <taxon>Actinomycetes</taxon>
        <taxon>Micromonosporales</taxon>
        <taxon>Micromonosporaceae</taxon>
    </lineage>
</organism>
<dbReference type="RefSeq" id="WP_377244918.1">
    <property type="nucleotide sequence ID" value="NZ_JBHLUH010000004.1"/>
</dbReference>